<dbReference type="AlphaFoldDB" id="A0A8J2JH47"/>
<keyword evidence="2" id="KW-0479">Metal-binding</keyword>
<gene>
    <name evidence="8" type="ORF">AFUS01_LOCUS3578</name>
</gene>
<reference evidence="8" key="1">
    <citation type="submission" date="2021-06" db="EMBL/GenBank/DDBJ databases">
        <authorList>
            <person name="Hodson N. C."/>
            <person name="Mongue J. A."/>
            <person name="Jaron S. K."/>
        </authorList>
    </citation>
    <scope>NUCLEOTIDE SEQUENCE</scope>
</reference>
<protein>
    <recommendedName>
        <fullName evidence="7">Prolyl 4-hydroxylase alpha subunit domain-containing protein</fullName>
    </recommendedName>
</protein>
<evidence type="ECO:0000259" key="7">
    <source>
        <dbReference type="SMART" id="SM00702"/>
    </source>
</evidence>
<evidence type="ECO:0000313" key="9">
    <source>
        <dbReference type="Proteomes" id="UP000708208"/>
    </source>
</evidence>
<evidence type="ECO:0000256" key="5">
    <source>
        <dbReference type="ARBA" id="ARBA00023002"/>
    </source>
</evidence>
<organism evidence="8 9">
    <name type="scientific">Allacma fusca</name>
    <dbReference type="NCBI Taxonomy" id="39272"/>
    <lineage>
        <taxon>Eukaryota</taxon>
        <taxon>Metazoa</taxon>
        <taxon>Ecdysozoa</taxon>
        <taxon>Arthropoda</taxon>
        <taxon>Hexapoda</taxon>
        <taxon>Collembola</taxon>
        <taxon>Symphypleona</taxon>
        <taxon>Sminthuridae</taxon>
        <taxon>Allacma</taxon>
    </lineage>
</organism>
<dbReference type="GO" id="GO:0005783">
    <property type="term" value="C:endoplasmic reticulum"/>
    <property type="evidence" value="ECO:0007669"/>
    <property type="project" value="TreeGrafter"/>
</dbReference>
<comment type="cofactor">
    <cofactor evidence="1">
        <name>L-ascorbate</name>
        <dbReference type="ChEBI" id="CHEBI:38290"/>
    </cofactor>
</comment>
<keyword evidence="6" id="KW-0408">Iron</keyword>
<keyword evidence="3" id="KW-0847">Vitamin C</keyword>
<name>A0A8J2JH47_9HEXA</name>
<accession>A0A8J2JH47</accession>
<sequence>ISSYLAKVYNITDGPLQSDLQAAMFSVWYIQYIHNMDFKDMTDGIVTGIETGVTLNARDCLNIANHSHYYSDDPDLDWVKHAFYLVNNNSDDSVKYEEAYDALATSQLDYDCKFRPNNPICRGYVESKYMGHVVQTDFLDMKLKTMCRGKNLQTAQEKSKLFCWYEREIHPSYKIGPIKAEWLSLHPKTEVVQFYDIITDRVMDSLRYFAYDNATRDGVMVEINAVVSPLERQIIFAFPDPETNEESMYVSQLAERTTGLKLVNKTGGVSLRLTGYGPGGHRGKHLDAPAQTGTFMIYINDVKKGGETTFLTAGVSALPIKGSAVFWYNVFTDGTADKSFDHGGCPIVFGEKWVAVRWIVDAWQDHLKCDLKPQTPYEILVNGKSKYK</sequence>
<keyword evidence="5" id="KW-0560">Oxidoreductase</keyword>
<dbReference type="InterPro" id="IPR044862">
    <property type="entry name" value="Pro_4_hyd_alph_FE2OG_OXY"/>
</dbReference>
<proteinExistence type="predicted"/>
<dbReference type="Proteomes" id="UP000708208">
    <property type="component" value="Unassembled WGS sequence"/>
</dbReference>
<dbReference type="GO" id="GO:0031418">
    <property type="term" value="F:L-ascorbic acid binding"/>
    <property type="evidence" value="ECO:0007669"/>
    <property type="project" value="UniProtKB-KW"/>
</dbReference>
<comment type="caution">
    <text evidence="8">The sequence shown here is derived from an EMBL/GenBank/DDBJ whole genome shotgun (WGS) entry which is preliminary data.</text>
</comment>
<dbReference type="Pfam" id="PF13640">
    <property type="entry name" value="2OG-FeII_Oxy_3"/>
    <property type="match status" value="1"/>
</dbReference>
<dbReference type="GO" id="GO:0005506">
    <property type="term" value="F:iron ion binding"/>
    <property type="evidence" value="ECO:0007669"/>
    <property type="project" value="InterPro"/>
</dbReference>
<evidence type="ECO:0000256" key="4">
    <source>
        <dbReference type="ARBA" id="ARBA00022964"/>
    </source>
</evidence>
<keyword evidence="9" id="KW-1185">Reference proteome</keyword>
<dbReference type="InterPro" id="IPR006620">
    <property type="entry name" value="Pro_4_hyd_alph"/>
</dbReference>
<dbReference type="SMART" id="SM00702">
    <property type="entry name" value="P4Hc"/>
    <property type="match status" value="1"/>
</dbReference>
<dbReference type="OrthoDB" id="420380at2759"/>
<dbReference type="PANTHER" id="PTHR10869:SF244">
    <property type="entry name" value="PROLYL 4-HYDROXYLASE SUBUNIT ALPHA-2"/>
    <property type="match status" value="1"/>
</dbReference>
<feature type="domain" description="Prolyl 4-hydroxylase alpha subunit" evidence="7">
    <location>
        <begin position="189"/>
        <end position="360"/>
    </location>
</feature>
<evidence type="ECO:0000313" key="8">
    <source>
        <dbReference type="EMBL" id="CAG7691333.1"/>
    </source>
</evidence>
<feature type="non-terminal residue" evidence="8">
    <location>
        <position position="1"/>
    </location>
</feature>
<evidence type="ECO:0000256" key="1">
    <source>
        <dbReference type="ARBA" id="ARBA00001961"/>
    </source>
</evidence>
<dbReference type="PANTHER" id="PTHR10869">
    <property type="entry name" value="PROLYL 4-HYDROXYLASE ALPHA SUBUNIT"/>
    <property type="match status" value="1"/>
</dbReference>
<dbReference type="GO" id="GO:0004656">
    <property type="term" value="F:procollagen-proline 4-dioxygenase activity"/>
    <property type="evidence" value="ECO:0007669"/>
    <property type="project" value="TreeGrafter"/>
</dbReference>
<evidence type="ECO:0000256" key="6">
    <source>
        <dbReference type="ARBA" id="ARBA00023004"/>
    </source>
</evidence>
<keyword evidence="4" id="KW-0223">Dioxygenase</keyword>
<evidence type="ECO:0000256" key="3">
    <source>
        <dbReference type="ARBA" id="ARBA00022896"/>
    </source>
</evidence>
<evidence type="ECO:0000256" key="2">
    <source>
        <dbReference type="ARBA" id="ARBA00022723"/>
    </source>
</evidence>
<dbReference type="EMBL" id="CAJVCH010021617">
    <property type="protein sequence ID" value="CAG7691333.1"/>
    <property type="molecule type" value="Genomic_DNA"/>
</dbReference>
<dbReference type="InterPro" id="IPR045054">
    <property type="entry name" value="P4HA-like"/>
</dbReference>